<dbReference type="InterPro" id="IPR007444">
    <property type="entry name" value="Glucan_biosyn_MdoG_C"/>
</dbReference>
<dbReference type="InterPro" id="IPR014756">
    <property type="entry name" value="Ig_E-set"/>
</dbReference>
<dbReference type="InterPro" id="IPR013783">
    <property type="entry name" value="Ig-like_fold"/>
</dbReference>
<dbReference type="PANTHER" id="PTHR30504:SF4">
    <property type="entry name" value="GLUCANS BIOSYNTHESIS PROTEIN G"/>
    <property type="match status" value="1"/>
</dbReference>
<dbReference type="InterPro" id="IPR014718">
    <property type="entry name" value="GH-type_carb-bd"/>
</dbReference>
<proteinExistence type="inferred from homology"/>
<evidence type="ECO:0000259" key="8">
    <source>
        <dbReference type="Pfam" id="PF04349"/>
    </source>
</evidence>
<comment type="function">
    <text evidence="7">Involved in the biosynthesis of osmoregulated periplasmic glucans (OPGs).</text>
</comment>
<dbReference type="Pfam" id="PF04349">
    <property type="entry name" value="MdoG"/>
    <property type="match status" value="1"/>
</dbReference>
<dbReference type="AlphaFoldDB" id="A0A6M2BU99"/>
<keyword evidence="5 7" id="KW-0732">Signal</keyword>
<keyword evidence="6 7" id="KW-0574">Periplasm</keyword>
<dbReference type="PIRSF" id="PIRSF006281">
    <property type="entry name" value="MdoG"/>
    <property type="match status" value="1"/>
</dbReference>
<comment type="caution">
    <text evidence="9">The sequence shown here is derived from an EMBL/GenBank/DDBJ whole genome shotgun (WGS) entry which is preliminary data.</text>
</comment>
<dbReference type="GO" id="GO:0051274">
    <property type="term" value="P:beta-glucan biosynthetic process"/>
    <property type="evidence" value="ECO:0007669"/>
    <property type="project" value="TreeGrafter"/>
</dbReference>
<dbReference type="GO" id="GO:0030288">
    <property type="term" value="C:outer membrane-bounded periplasmic space"/>
    <property type="evidence" value="ECO:0007669"/>
    <property type="project" value="TreeGrafter"/>
</dbReference>
<evidence type="ECO:0000256" key="3">
    <source>
        <dbReference type="ARBA" id="ARBA00009284"/>
    </source>
</evidence>
<dbReference type="Gene3D" id="2.60.40.10">
    <property type="entry name" value="Immunoglobulins"/>
    <property type="match status" value="1"/>
</dbReference>
<dbReference type="InterPro" id="IPR023704">
    <property type="entry name" value="MdoG_OpgG"/>
</dbReference>
<dbReference type="UniPathway" id="UPA00637"/>
<evidence type="ECO:0000256" key="2">
    <source>
        <dbReference type="ARBA" id="ARBA00005001"/>
    </source>
</evidence>
<comment type="subcellular location">
    <subcellularLocation>
        <location evidence="1 7">Periplasm</location>
    </subcellularLocation>
</comment>
<dbReference type="GO" id="GO:0003824">
    <property type="term" value="F:catalytic activity"/>
    <property type="evidence" value="ECO:0007669"/>
    <property type="project" value="InterPro"/>
</dbReference>
<feature type="signal peptide" evidence="7">
    <location>
        <begin position="1"/>
        <end position="22"/>
    </location>
</feature>
<protein>
    <recommendedName>
        <fullName evidence="4 7">Glucans biosynthesis protein G</fullName>
    </recommendedName>
</protein>
<dbReference type="SUPFAM" id="SSF74650">
    <property type="entry name" value="Galactose mutarotase-like"/>
    <property type="match status" value="1"/>
</dbReference>
<evidence type="ECO:0000313" key="10">
    <source>
        <dbReference type="Proteomes" id="UP000472676"/>
    </source>
</evidence>
<evidence type="ECO:0000256" key="7">
    <source>
        <dbReference type="HAMAP-Rule" id="MF_01069"/>
    </source>
</evidence>
<evidence type="ECO:0000256" key="4">
    <source>
        <dbReference type="ARBA" id="ARBA00015376"/>
    </source>
</evidence>
<organism evidence="9 10">
    <name type="scientific">Solimonas terrae</name>
    <dbReference type="NCBI Taxonomy" id="1396819"/>
    <lineage>
        <taxon>Bacteria</taxon>
        <taxon>Pseudomonadati</taxon>
        <taxon>Pseudomonadota</taxon>
        <taxon>Gammaproteobacteria</taxon>
        <taxon>Nevskiales</taxon>
        <taxon>Nevskiaceae</taxon>
        <taxon>Solimonas</taxon>
    </lineage>
</organism>
<evidence type="ECO:0000256" key="6">
    <source>
        <dbReference type="ARBA" id="ARBA00022764"/>
    </source>
</evidence>
<dbReference type="InterPro" id="IPR011013">
    <property type="entry name" value="Gal_mutarotase_sf_dom"/>
</dbReference>
<dbReference type="GO" id="GO:0030246">
    <property type="term" value="F:carbohydrate binding"/>
    <property type="evidence" value="ECO:0007669"/>
    <property type="project" value="InterPro"/>
</dbReference>
<dbReference type="Proteomes" id="UP000472676">
    <property type="component" value="Unassembled WGS sequence"/>
</dbReference>
<feature type="chain" id="PRO_5027190332" description="Glucans biosynthesis protein G" evidence="7">
    <location>
        <begin position="23"/>
        <end position="506"/>
    </location>
</feature>
<gene>
    <name evidence="7" type="primary">opgG</name>
    <name evidence="9" type="ORF">G7Y85_13715</name>
</gene>
<evidence type="ECO:0000256" key="1">
    <source>
        <dbReference type="ARBA" id="ARBA00004418"/>
    </source>
</evidence>
<dbReference type="Gene3D" id="2.70.98.10">
    <property type="match status" value="1"/>
</dbReference>
<comment type="similarity">
    <text evidence="3 7">Belongs to the OpgD/OpgG family.</text>
</comment>
<dbReference type="EMBL" id="JAAMOW010000007">
    <property type="protein sequence ID" value="NGY05825.1"/>
    <property type="molecule type" value="Genomic_DNA"/>
</dbReference>
<evidence type="ECO:0000313" key="9">
    <source>
        <dbReference type="EMBL" id="NGY05825.1"/>
    </source>
</evidence>
<keyword evidence="10" id="KW-1185">Reference proteome</keyword>
<feature type="domain" description="Glucan biosynthesis periplasmic MdoG C-terminal" evidence="8">
    <location>
        <begin position="26"/>
        <end position="499"/>
    </location>
</feature>
<sequence length="506" mass="58106" precursor="true">MMTRKALLATLLLAAGTLTSHAALAFDFNDVARRAKTLADKPFVRPDTQLPKVLTDLNYDQYKQIRYKPDKALWRGNKSPFEVQFYHPGLYFNQIVKMNLVTVDGVRKIPFQPENFDYGSNKIDPGKLQDLGFAGFRVHYPLNDKNVEDELIAFQGASYFRALGKDQVYGESARGLAIDTGELSGEEFPVFREFWIEWPRPEDHELTIYALLDSRRVTGAYRFKVRPGDSTATEIKARLYFRDSIGKLGIAPLTSMFLYASNQPSANEDYRPEVHDSEGLSIESDSEWVWRPLVNPKRLLMTSFGELNPRGFGLMQRDRLFAHYEDLDTRYDRKPSVWVVPKGDWGRGRIELVQIPTKDATNDNVVAYWVPEQTPKAGGQMDLEYTLFWQANQETRPPLAWVAQTRRGRGWTDTPDDTLRYVIDFQGGPLDFMKPDERPVAGLWVNDNGEIVDRQLVKNDVTGGWRVIMRVRRSDDSKPLEMRAVLRKGDDNISETWAYILPPEPH</sequence>
<dbReference type="PANTHER" id="PTHR30504">
    <property type="entry name" value="GLUCANS BIOSYNTHESIS PROTEIN"/>
    <property type="match status" value="1"/>
</dbReference>
<dbReference type="FunFam" id="2.70.98.10:FF:000001">
    <property type="entry name" value="Glucans biosynthesis protein G"/>
    <property type="match status" value="1"/>
</dbReference>
<dbReference type="InterPro" id="IPR014438">
    <property type="entry name" value="Glucan_biosyn_MdoG/MdoD"/>
</dbReference>
<dbReference type="SUPFAM" id="SSF81296">
    <property type="entry name" value="E set domains"/>
    <property type="match status" value="1"/>
</dbReference>
<accession>A0A6M2BU99</accession>
<reference evidence="9 10" key="1">
    <citation type="journal article" date="2014" name="Int. J. Syst. Evol. Microbiol.">
        <title>Solimonas terrae sp. nov., isolated from soil.</title>
        <authorList>
            <person name="Kim S.J."/>
            <person name="Moon J.Y."/>
            <person name="Weon H.Y."/>
            <person name="Ahn J.H."/>
            <person name="Chen W.M."/>
            <person name="Kwon S.W."/>
        </authorList>
    </citation>
    <scope>NUCLEOTIDE SEQUENCE [LARGE SCALE GENOMIC DNA]</scope>
    <source>
        <strain evidence="9 10">KIS83-12</strain>
    </source>
</reference>
<name>A0A6M2BU99_9GAMM</name>
<dbReference type="HAMAP" id="MF_01069">
    <property type="entry name" value="MdoG_OpgG"/>
    <property type="match status" value="1"/>
</dbReference>
<evidence type="ECO:0000256" key="5">
    <source>
        <dbReference type="ARBA" id="ARBA00022729"/>
    </source>
</evidence>
<comment type="pathway">
    <text evidence="2 7">Glycan metabolism; osmoregulated periplasmic glucan (OPG) biosynthesis.</text>
</comment>